<keyword evidence="3" id="KW-0012">Acyltransferase</keyword>
<dbReference type="PANTHER" id="PTHR31623">
    <property type="entry name" value="F21J9.9"/>
    <property type="match status" value="1"/>
</dbReference>
<evidence type="ECO:0000256" key="1">
    <source>
        <dbReference type="ARBA" id="ARBA00009861"/>
    </source>
</evidence>
<sequence length="468" mass="52552">MNVQVEVISKEIIKPSSPTPNHLRHYKLSFLDQISPPLYTSVVLFYEFKRETQPAITETSKHLKKSLAEVLTLFYPLAGRVKIHDHFVECNDEGIPYLEAQVTNYRLHDVLNNLVPDELNKFIPFSLDEHIANEFALGVQLNMFDCGGFAIGLCISHKLADGLSMLMFTKTWAAIARGETDEAKIGRPQFVSATLFPPKEITGYDSRAGITKNKVTKRFVFDASTIGDLRAKYTDLQKNEKHPSRVETLLAFMWRRIVGATKADHDDDNKMHRVIYTVNLRPRIEPPLPQYSFGNICRISLTAPLLGKSSSGDDEDQESCYGMVRRVREALSKVDKDLKTLDHGGEHLTVMDRLAQSSSTGEVVTSSYTSLCQFPVYDIDFGWGRPTWVGLPPLPINDLILFLDTKEAGGIEAYVTLSEEVMTKFESDPFLQGRVSMGGFGSAADSSLLRQPALFNHVTKFIPKISRL</sequence>
<accession>A0A6J5X6G7</accession>
<gene>
    <name evidence="4" type="ORF">ORAREDHAP_LOCUS26194</name>
</gene>
<dbReference type="Gene3D" id="3.30.559.10">
    <property type="entry name" value="Chloramphenicol acetyltransferase-like domain"/>
    <property type="match status" value="2"/>
</dbReference>
<dbReference type="OrthoDB" id="1151974at2759"/>
<dbReference type="Proteomes" id="UP000507245">
    <property type="component" value="Unassembled WGS sequence"/>
</dbReference>
<evidence type="ECO:0000313" key="5">
    <source>
        <dbReference type="Proteomes" id="UP000507245"/>
    </source>
</evidence>
<evidence type="ECO:0000256" key="2">
    <source>
        <dbReference type="ARBA" id="ARBA00022679"/>
    </source>
</evidence>
<evidence type="ECO:0000313" key="4">
    <source>
        <dbReference type="EMBL" id="CAB4307482.1"/>
    </source>
</evidence>
<dbReference type="EMBL" id="CAEKKB010000004">
    <property type="protein sequence ID" value="CAB4307482.1"/>
    <property type="molecule type" value="Genomic_DNA"/>
</dbReference>
<name>A0A6J5X6G7_PRUAR</name>
<evidence type="ECO:0000256" key="3">
    <source>
        <dbReference type="ARBA" id="ARBA00023315"/>
    </source>
</evidence>
<protein>
    <recommendedName>
        <fullName evidence="6">Vinorine synthase-like</fullName>
    </recommendedName>
</protein>
<dbReference type="Pfam" id="PF02458">
    <property type="entry name" value="Transferase"/>
    <property type="match status" value="1"/>
</dbReference>
<proteinExistence type="inferred from homology"/>
<comment type="similarity">
    <text evidence="1">Belongs to the plant acyltransferase family.</text>
</comment>
<keyword evidence="2" id="KW-0808">Transferase</keyword>
<organism evidence="4 5">
    <name type="scientific">Prunus armeniaca</name>
    <name type="common">Apricot</name>
    <name type="synonym">Armeniaca vulgaris</name>
    <dbReference type="NCBI Taxonomy" id="36596"/>
    <lineage>
        <taxon>Eukaryota</taxon>
        <taxon>Viridiplantae</taxon>
        <taxon>Streptophyta</taxon>
        <taxon>Embryophyta</taxon>
        <taxon>Tracheophyta</taxon>
        <taxon>Spermatophyta</taxon>
        <taxon>Magnoliopsida</taxon>
        <taxon>eudicotyledons</taxon>
        <taxon>Gunneridae</taxon>
        <taxon>Pentapetalae</taxon>
        <taxon>rosids</taxon>
        <taxon>fabids</taxon>
        <taxon>Rosales</taxon>
        <taxon>Rosaceae</taxon>
        <taxon>Amygdaloideae</taxon>
        <taxon>Amygdaleae</taxon>
        <taxon>Prunus</taxon>
    </lineage>
</organism>
<evidence type="ECO:0008006" key="6">
    <source>
        <dbReference type="Google" id="ProtNLM"/>
    </source>
</evidence>
<dbReference type="PANTHER" id="PTHR31623:SF46">
    <property type="entry name" value="VINORINE SYNTHASE-LIKE"/>
    <property type="match status" value="1"/>
</dbReference>
<dbReference type="AlphaFoldDB" id="A0A6J5X6G7"/>
<reference evidence="5" key="1">
    <citation type="journal article" date="2020" name="Genome Biol.">
        <title>Gamete binning: chromosome-level and haplotype-resolved genome assembly enabled by high-throughput single-cell sequencing of gamete genomes.</title>
        <authorList>
            <person name="Campoy J.A."/>
            <person name="Sun H."/>
            <person name="Goel M."/>
            <person name="Jiao W.-B."/>
            <person name="Folz-Donahue K."/>
            <person name="Wang N."/>
            <person name="Rubio M."/>
            <person name="Liu C."/>
            <person name="Kukat C."/>
            <person name="Ruiz D."/>
            <person name="Huettel B."/>
            <person name="Schneeberger K."/>
        </authorList>
    </citation>
    <scope>NUCLEOTIDE SEQUENCE [LARGE SCALE GENOMIC DNA]</scope>
    <source>
        <strain evidence="5">cv. Rojo Pasion</strain>
    </source>
</reference>
<dbReference type="GO" id="GO:0016746">
    <property type="term" value="F:acyltransferase activity"/>
    <property type="evidence" value="ECO:0007669"/>
    <property type="project" value="UniProtKB-KW"/>
</dbReference>
<dbReference type="InterPro" id="IPR023213">
    <property type="entry name" value="CAT-like_dom_sf"/>
</dbReference>
<keyword evidence="5" id="KW-1185">Reference proteome</keyword>